<dbReference type="CDD" id="cd16461">
    <property type="entry name" value="RING-H2_EL5-like"/>
    <property type="match status" value="1"/>
</dbReference>
<dbReference type="EC" id="2.3.2.27" evidence="4"/>
<evidence type="ECO:0000259" key="16">
    <source>
        <dbReference type="PROSITE" id="PS50089"/>
    </source>
</evidence>
<evidence type="ECO:0000256" key="10">
    <source>
        <dbReference type="ARBA" id="ARBA00022833"/>
    </source>
</evidence>
<proteinExistence type="inferred from homology"/>
<gene>
    <name evidence="18" type="primary">LOC107409963</name>
</gene>
<evidence type="ECO:0000256" key="3">
    <source>
        <dbReference type="ARBA" id="ARBA00004906"/>
    </source>
</evidence>
<evidence type="ECO:0000256" key="5">
    <source>
        <dbReference type="ARBA" id="ARBA00022679"/>
    </source>
</evidence>
<comment type="pathway">
    <text evidence="3">Protein modification; protein ubiquitination.</text>
</comment>
<evidence type="ECO:0000256" key="2">
    <source>
        <dbReference type="ARBA" id="ARBA00004167"/>
    </source>
</evidence>
<evidence type="ECO:0000256" key="7">
    <source>
        <dbReference type="ARBA" id="ARBA00022723"/>
    </source>
</evidence>
<keyword evidence="5" id="KW-0808">Transferase</keyword>
<comment type="similarity">
    <text evidence="13">Belongs to the RING-type zinc finger family. ATL subfamily.</text>
</comment>
<evidence type="ECO:0000256" key="4">
    <source>
        <dbReference type="ARBA" id="ARBA00012483"/>
    </source>
</evidence>
<comment type="catalytic activity">
    <reaction evidence="1">
        <text>S-ubiquitinyl-[E2 ubiquitin-conjugating enzyme]-L-cysteine + [acceptor protein]-L-lysine = [E2 ubiquitin-conjugating enzyme]-L-cysteine + N(6)-ubiquitinyl-[acceptor protein]-L-lysine.</text>
        <dbReference type="EC" id="2.3.2.27"/>
    </reaction>
</comment>
<dbReference type="PROSITE" id="PS50089">
    <property type="entry name" value="ZF_RING_2"/>
    <property type="match status" value="1"/>
</dbReference>
<protein>
    <recommendedName>
        <fullName evidence="4">RING-type E3 ubiquitin transferase</fullName>
        <ecNumber evidence="4">2.3.2.27</ecNumber>
    </recommendedName>
</protein>
<dbReference type="PANTHER" id="PTHR45768">
    <property type="entry name" value="E3 UBIQUITIN-PROTEIN LIGASE RNF13-LIKE"/>
    <property type="match status" value="1"/>
</dbReference>
<keyword evidence="9" id="KW-0833">Ubl conjugation pathway</keyword>
<feature type="domain" description="RING-type" evidence="16">
    <location>
        <begin position="142"/>
        <end position="184"/>
    </location>
</feature>
<dbReference type="SMART" id="SM00184">
    <property type="entry name" value="RING"/>
    <property type="match status" value="1"/>
</dbReference>
<dbReference type="Proteomes" id="UP001652623">
    <property type="component" value="Chromosome 2"/>
</dbReference>
<name>A0ABM4A0Z1_ZIZJJ</name>
<sequence length="384" mass="42513">MSRIPYKLKQNDANLVYPSTLPPLYAVSIPSESANNGQESTPSSSSHIRISPVLLLFIIILAVIVFISGLVHLLLKFLIKRSPSSPIYQSNRFPETSGSHALQRQLQQLFRLHDSGLDQALIDALPVFYYADIVGLKEPFDCAVCLCEFSNQDQLRLLPLCSHAFHINCIDTWLLSNSTCPLCRSTLLNCGFFMENPMFNINSQDSREIPSWFPSDADNRHSSNQKSLVTEEAVGEKRVFSVRLGKFRSLNDGVESGGRVGETSSCSLDARRCYSMGTFQYVVGDSNLQVALHNDSGSINGGGASDVKLVKDEVHQGKFSVNGDLEGKRISHRPKGDSLSVSKIWLWSKKSRCPNSSNTDITVPQFLNVSYPTNGETQNYINGI</sequence>
<evidence type="ECO:0000256" key="8">
    <source>
        <dbReference type="ARBA" id="ARBA00022771"/>
    </source>
</evidence>
<keyword evidence="12 15" id="KW-0472">Membrane</keyword>
<evidence type="ECO:0000256" key="13">
    <source>
        <dbReference type="ARBA" id="ARBA00024209"/>
    </source>
</evidence>
<feature type="transmembrane region" description="Helical" evidence="15">
    <location>
        <begin position="53"/>
        <end position="75"/>
    </location>
</feature>
<evidence type="ECO:0000256" key="1">
    <source>
        <dbReference type="ARBA" id="ARBA00000900"/>
    </source>
</evidence>
<dbReference type="InterPro" id="IPR013083">
    <property type="entry name" value="Znf_RING/FYVE/PHD"/>
</dbReference>
<dbReference type="RefSeq" id="XP_060670402.1">
    <property type="nucleotide sequence ID" value="XM_060814419.1"/>
</dbReference>
<comment type="subcellular location">
    <subcellularLocation>
        <location evidence="2">Membrane</location>
        <topology evidence="2">Single-pass membrane protein</topology>
    </subcellularLocation>
</comment>
<keyword evidence="17" id="KW-1185">Reference proteome</keyword>
<dbReference type="Pfam" id="PF13639">
    <property type="entry name" value="zf-RING_2"/>
    <property type="match status" value="1"/>
</dbReference>
<keyword evidence="10" id="KW-0862">Zinc</keyword>
<keyword evidence="11 15" id="KW-1133">Transmembrane helix</keyword>
<dbReference type="SUPFAM" id="SSF57850">
    <property type="entry name" value="RING/U-box"/>
    <property type="match status" value="1"/>
</dbReference>
<keyword evidence="7" id="KW-0479">Metal-binding</keyword>
<keyword evidence="6 15" id="KW-0812">Transmembrane</keyword>
<dbReference type="GeneID" id="107409963"/>
<accession>A0ABM4A0Z1</accession>
<evidence type="ECO:0000256" key="6">
    <source>
        <dbReference type="ARBA" id="ARBA00022692"/>
    </source>
</evidence>
<keyword evidence="8 14" id="KW-0863">Zinc-finger</keyword>
<evidence type="ECO:0000256" key="12">
    <source>
        <dbReference type="ARBA" id="ARBA00023136"/>
    </source>
</evidence>
<evidence type="ECO:0000256" key="11">
    <source>
        <dbReference type="ARBA" id="ARBA00022989"/>
    </source>
</evidence>
<dbReference type="InterPro" id="IPR001841">
    <property type="entry name" value="Znf_RING"/>
</dbReference>
<evidence type="ECO:0000256" key="15">
    <source>
        <dbReference type="SAM" id="Phobius"/>
    </source>
</evidence>
<evidence type="ECO:0000313" key="18">
    <source>
        <dbReference type="RefSeq" id="XP_060670402.1"/>
    </source>
</evidence>
<dbReference type="Gene3D" id="3.30.40.10">
    <property type="entry name" value="Zinc/RING finger domain, C3HC4 (zinc finger)"/>
    <property type="match status" value="1"/>
</dbReference>
<reference evidence="18" key="2">
    <citation type="submission" date="2025-08" db="UniProtKB">
        <authorList>
            <consortium name="RefSeq"/>
        </authorList>
    </citation>
    <scope>IDENTIFICATION</scope>
    <source>
        <tissue evidence="18">Seedling</tissue>
    </source>
</reference>
<organism evidence="17 18">
    <name type="scientific">Ziziphus jujuba</name>
    <name type="common">Chinese jujube</name>
    <name type="synonym">Ziziphus sativa</name>
    <dbReference type="NCBI Taxonomy" id="326968"/>
    <lineage>
        <taxon>Eukaryota</taxon>
        <taxon>Viridiplantae</taxon>
        <taxon>Streptophyta</taxon>
        <taxon>Embryophyta</taxon>
        <taxon>Tracheophyta</taxon>
        <taxon>Spermatophyta</taxon>
        <taxon>Magnoliopsida</taxon>
        <taxon>eudicotyledons</taxon>
        <taxon>Gunneridae</taxon>
        <taxon>Pentapetalae</taxon>
        <taxon>rosids</taxon>
        <taxon>fabids</taxon>
        <taxon>Rosales</taxon>
        <taxon>Rhamnaceae</taxon>
        <taxon>Paliureae</taxon>
        <taxon>Ziziphus</taxon>
    </lineage>
</organism>
<reference evidence="17" key="1">
    <citation type="submission" date="2025-05" db="UniProtKB">
        <authorList>
            <consortium name="RefSeq"/>
        </authorList>
    </citation>
    <scope>NUCLEOTIDE SEQUENCE [LARGE SCALE GENOMIC DNA]</scope>
</reference>
<evidence type="ECO:0000313" key="17">
    <source>
        <dbReference type="Proteomes" id="UP001652623"/>
    </source>
</evidence>
<evidence type="ECO:0000256" key="9">
    <source>
        <dbReference type="ARBA" id="ARBA00022786"/>
    </source>
</evidence>
<evidence type="ECO:0000256" key="14">
    <source>
        <dbReference type="PROSITE-ProRule" id="PRU00175"/>
    </source>
</evidence>
<dbReference type="PANTHER" id="PTHR45768:SF32">
    <property type="entry name" value="RING-TYPE DOMAIN-CONTAINING PROTEIN"/>
    <property type="match status" value="1"/>
</dbReference>